<comment type="caution">
    <text evidence="1">The sequence shown here is derived from an EMBL/GenBank/DDBJ whole genome shotgun (WGS) entry which is preliminary data.</text>
</comment>
<dbReference type="SUPFAM" id="SSF52096">
    <property type="entry name" value="ClpP/crotonase"/>
    <property type="match status" value="1"/>
</dbReference>
<organism evidence="1 2">
    <name type="scientific">Pararhodobacter marinus</name>
    <dbReference type="NCBI Taxonomy" id="2184063"/>
    <lineage>
        <taxon>Bacteria</taxon>
        <taxon>Pseudomonadati</taxon>
        <taxon>Pseudomonadota</taxon>
        <taxon>Alphaproteobacteria</taxon>
        <taxon>Rhodobacterales</taxon>
        <taxon>Paracoccaceae</taxon>
        <taxon>Pararhodobacter</taxon>
    </lineage>
</organism>
<sequence>MDGNVREEMSDAHPGVLLITIDRPPVNAMSVDVYRLLSEIFEGIENRPEVRVVILTGAGDRAFIAGADTKALSQRTPEMARTRLQGSRRTYRAVQECAVPVVAAINGPAMGAGFIIAAQCNILIAADTATFALPEINVGVLGGSVHIGRVLPRKVVEYMALTGERVDASYLERFGVVHQVVPQCDLLATAYQVADSLAAKSPVLMRLRKESLRLTAELPLAEGYRVEQLYTTIGNASPDAKEAARAIVEHRAPRWEQ</sequence>
<gene>
    <name evidence="1" type="ORF">C4N9_00220</name>
</gene>
<dbReference type="GO" id="GO:0006635">
    <property type="term" value="P:fatty acid beta-oxidation"/>
    <property type="evidence" value="ECO:0007669"/>
    <property type="project" value="TreeGrafter"/>
</dbReference>
<proteinExistence type="predicted"/>
<dbReference type="CDD" id="cd06558">
    <property type="entry name" value="crotonase-like"/>
    <property type="match status" value="1"/>
</dbReference>
<dbReference type="GeneID" id="94363306"/>
<dbReference type="PANTHER" id="PTHR11941:SF54">
    <property type="entry name" value="ENOYL-COA HYDRATASE, MITOCHONDRIAL"/>
    <property type="match status" value="1"/>
</dbReference>
<dbReference type="Gene3D" id="3.90.226.10">
    <property type="entry name" value="2-enoyl-CoA Hydratase, Chain A, domain 1"/>
    <property type="match status" value="1"/>
</dbReference>
<accession>A0A2U2CHY2</accession>
<keyword evidence="2" id="KW-1185">Reference proteome</keyword>
<dbReference type="RefSeq" id="WP_109531289.1">
    <property type="nucleotide sequence ID" value="NZ_QEYD01000001.1"/>
</dbReference>
<dbReference type="GO" id="GO:0003824">
    <property type="term" value="F:catalytic activity"/>
    <property type="evidence" value="ECO:0007669"/>
    <property type="project" value="UniProtKB-ARBA"/>
</dbReference>
<dbReference type="Pfam" id="PF00378">
    <property type="entry name" value="ECH_1"/>
    <property type="match status" value="1"/>
</dbReference>
<protein>
    <submittedName>
        <fullName evidence="1">Enoyl-CoA hydratase</fullName>
    </submittedName>
</protein>
<dbReference type="InterPro" id="IPR001753">
    <property type="entry name" value="Enoyl-CoA_hydra/iso"/>
</dbReference>
<evidence type="ECO:0000313" key="2">
    <source>
        <dbReference type="Proteomes" id="UP000244940"/>
    </source>
</evidence>
<dbReference type="EMBL" id="QEYD01000001">
    <property type="protein sequence ID" value="PWE31488.1"/>
    <property type="molecule type" value="Genomic_DNA"/>
</dbReference>
<dbReference type="OrthoDB" id="9775794at2"/>
<dbReference type="AlphaFoldDB" id="A0A2U2CHY2"/>
<dbReference type="InterPro" id="IPR029045">
    <property type="entry name" value="ClpP/crotonase-like_dom_sf"/>
</dbReference>
<name>A0A2U2CHY2_9RHOB</name>
<dbReference type="Proteomes" id="UP000244940">
    <property type="component" value="Unassembled WGS sequence"/>
</dbReference>
<dbReference type="PANTHER" id="PTHR11941">
    <property type="entry name" value="ENOYL-COA HYDRATASE-RELATED"/>
    <property type="match status" value="1"/>
</dbReference>
<evidence type="ECO:0000313" key="1">
    <source>
        <dbReference type="EMBL" id="PWE31488.1"/>
    </source>
</evidence>
<reference evidence="1 2" key="1">
    <citation type="submission" date="2018-05" db="EMBL/GenBank/DDBJ databases">
        <title>Pararhodobacter marina sp. nov., isolated from deep-sea water of the Indian Ocean.</title>
        <authorList>
            <person name="Lai Q.Sr."/>
            <person name="Liu X."/>
            <person name="Shao Z."/>
        </authorList>
    </citation>
    <scope>NUCLEOTIDE SEQUENCE [LARGE SCALE GENOMIC DNA]</scope>
    <source>
        <strain evidence="1 2">CIC4N-9</strain>
    </source>
</reference>